<dbReference type="RefSeq" id="WP_121534147.1">
    <property type="nucleotide sequence ID" value="NZ_RCHI01000013.1"/>
</dbReference>
<feature type="region of interest" description="Disordered" evidence="1">
    <location>
        <begin position="51"/>
        <end position="75"/>
    </location>
</feature>
<evidence type="ECO:0000256" key="1">
    <source>
        <dbReference type="SAM" id="MobiDB-lite"/>
    </source>
</evidence>
<comment type="caution">
    <text evidence="3">The sequence shown here is derived from an EMBL/GenBank/DDBJ whole genome shotgun (WGS) entry which is preliminary data.</text>
</comment>
<organism evidence="3 4">
    <name type="scientific">Paenirhodobacter hankyongi</name>
    <dbReference type="NCBI Taxonomy" id="2294033"/>
    <lineage>
        <taxon>Bacteria</taxon>
        <taxon>Pseudomonadati</taxon>
        <taxon>Pseudomonadota</taxon>
        <taxon>Alphaproteobacteria</taxon>
        <taxon>Rhodobacterales</taxon>
        <taxon>Rhodobacter group</taxon>
        <taxon>Paenirhodobacter</taxon>
    </lineage>
</organism>
<feature type="compositionally biased region" description="Basic residues" evidence="1">
    <location>
        <begin position="60"/>
        <end position="75"/>
    </location>
</feature>
<keyword evidence="4" id="KW-1185">Reference proteome</keyword>
<evidence type="ECO:0000256" key="2">
    <source>
        <dbReference type="SAM" id="Phobius"/>
    </source>
</evidence>
<name>A0A421BLT2_9RHOB</name>
<protein>
    <submittedName>
        <fullName evidence="3">Uncharacterized protein</fullName>
    </submittedName>
</protein>
<evidence type="ECO:0000313" key="3">
    <source>
        <dbReference type="EMBL" id="RLL63887.1"/>
    </source>
</evidence>
<gene>
    <name evidence="3" type="ORF">DYS74_13130</name>
</gene>
<evidence type="ECO:0000313" key="4">
    <source>
        <dbReference type="Proteomes" id="UP000279673"/>
    </source>
</evidence>
<reference evidence="3 4" key="1">
    <citation type="submission" date="2018-10" db="EMBL/GenBank/DDBJ databases">
        <title>Rhodobacter sp . BO-81.</title>
        <authorList>
            <person name="Im W.T."/>
        </authorList>
    </citation>
    <scope>NUCLEOTIDE SEQUENCE [LARGE SCALE GENOMIC DNA]</scope>
    <source>
        <strain evidence="3 4">BO-81</strain>
    </source>
</reference>
<accession>A0A421BLT2</accession>
<feature type="transmembrane region" description="Helical" evidence="2">
    <location>
        <begin position="20"/>
        <end position="44"/>
    </location>
</feature>
<keyword evidence="2" id="KW-0812">Transmembrane</keyword>
<keyword evidence="2" id="KW-0472">Membrane</keyword>
<keyword evidence="2" id="KW-1133">Transmembrane helix</keyword>
<sequence length="75" mass="8295">MNFITPTARTEPAGSSIYDSILSFGGGLALLTLLVLTILCAAVLREWSHPKEDTAPLPRHAPRRREHPRASCRRT</sequence>
<dbReference type="Proteomes" id="UP000279673">
    <property type="component" value="Unassembled WGS sequence"/>
</dbReference>
<dbReference type="EMBL" id="RCHI01000013">
    <property type="protein sequence ID" value="RLL63887.1"/>
    <property type="molecule type" value="Genomic_DNA"/>
</dbReference>
<proteinExistence type="predicted"/>
<dbReference type="AlphaFoldDB" id="A0A421BLT2"/>